<evidence type="ECO:0000256" key="1">
    <source>
        <dbReference type="ARBA" id="ARBA00004323"/>
    </source>
</evidence>
<gene>
    <name evidence="13" type="primary">LOC106153117</name>
</gene>
<keyword evidence="9" id="KW-0472">Membrane</keyword>
<keyword evidence="8 11" id="KW-0333">Golgi apparatus</keyword>
<evidence type="ECO:0000256" key="11">
    <source>
        <dbReference type="RuleBase" id="RU363063"/>
    </source>
</evidence>
<evidence type="ECO:0000256" key="4">
    <source>
        <dbReference type="ARBA" id="ARBA00022679"/>
    </source>
</evidence>
<evidence type="ECO:0000313" key="13">
    <source>
        <dbReference type="RefSeq" id="XP_013382382.1"/>
    </source>
</evidence>
<dbReference type="GO" id="GO:0000139">
    <property type="term" value="C:Golgi membrane"/>
    <property type="evidence" value="ECO:0007669"/>
    <property type="project" value="UniProtKB-SubCell"/>
</dbReference>
<evidence type="ECO:0000256" key="6">
    <source>
        <dbReference type="ARBA" id="ARBA00022968"/>
    </source>
</evidence>
<dbReference type="PANTHER" id="PTHR11214:SF314">
    <property type="entry name" value="HEXOSYLTRANSFERASE"/>
    <property type="match status" value="1"/>
</dbReference>
<dbReference type="KEGG" id="lak:106153117"/>
<comment type="similarity">
    <text evidence="2 11">Belongs to the glycosyltransferase 31 family.</text>
</comment>
<dbReference type="FunFam" id="3.90.550.50:FF:000001">
    <property type="entry name" value="Hexosyltransferase"/>
    <property type="match status" value="1"/>
</dbReference>
<comment type="subcellular location">
    <subcellularLocation>
        <location evidence="1 11">Golgi apparatus membrane</location>
        <topology evidence="1 11">Single-pass type II membrane protein</topology>
    </subcellularLocation>
</comment>
<keyword evidence="4" id="KW-0808">Transferase</keyword>
<keyword evidence="3 11" id="KW-0328">Glycosyltransferase</keyword>
<dbReference type="Proteomes" id="UP000085678">
    <property type="component" value="Unplaced"/>
</dbReference>
<sequence length="308" mass="36035">MSPHERPKLQRDIKPREDFDMETLLQYGNQNLPEGNRACKICTIPKATYNVSPKNSCRDKNYKIVFLINSYHSHTEKRKAIRETWANPALNVTRDFKVVFLIGYHKHREDLNALARRENDIYHDLVIGDFIESYANLSRKTLLGYQWIVENCMNAEFVIKTDDDILIDSRRIYGKLKTEMVATSALFGNCMYSGVPHRNPRSKWYSPYRFYPYQYYGHFCLGSLFILKAADIAKMWHNSRNVSYFHIEDVYTSALLTESVGIERRVARGFNLQGDVAASPTDGKHTMAQLLDTPNDFYEVWQSYLRHF</sequence>
<dbReference type="GO" id="GO:0016758">
    <property type="term" value="F:hexosyltransferase activity"/>
    <property type="evidence" value="ECO:0007669"/>
    <property type="project" value="InterPro"/>
</dbReference>
<dbReference type="STRING" id="7574.A0A1S3H8Q4"/>
<dbReference type="GeneID" id="106153117"/>
<dbReference type="PANTHER" id="PTHR11214">
    <property type="entry name" value="BETA-1,3-N-ACETYLGLUCOSAMINYLTRANSFERASE"/>
    <property type="match status" value="1"/>
</dbReference>
<reference evidence="13" key="1">
    <citation type="submission" date="2025-08" db="UniProtKB">
        <authorList>
            <consortium name="RefSeq"/>
        </authorList>
    </citation>
    <scope>IDENTIFICATION</scope>
    <source>
        <tissue evidence="13">Gonads</tissue>
    </source>
</reference>
<dbReference type="Gene3D" id="3.90.550.50">
    <property type="match status" value="1"/>
</dbReference>
<dbReference type="EC" id="2.4.1.-" evidence="11"/>
<dbReference type="InParanoid" id="A0A1S3H8Q4"/>
<protein>
    <recommendedName>
        <fullName evidence="11">Hexosyltransferase</fullName>
        <ecNumber evidence="11">2.4.1.-</ecNumber>
    </recommendedName>
</protein>
<dbReference type="AlphaFoldDB" id="A0A1S3H8Q4"/>
<dbReference type="Pfam" id="PF01762">
    <property type="entry name" value="Galactosyl_T"/>
    <property type="match status" value="1"/>
</dbReference>
<evidence type="ECO:0000256" key="7">
    <source>
        <dbReference type="ARBA" id="ARBA00022989"/>
    </source>
</evidence>
<proteinExistence type="inferred from homology"/>
<dbReference type="RefSeq" id="XP_013382382.1">
    <property type="nucleotide sequence ID" value="XM_013526928.1"/>
</dbReference>
<keyword evidence="7" id="KW-1133">Transmembrane helix</keyword>
<accession>A0A1S3H8Q4</accession>
<evidence type="ECO:0000313" key="12">
    <source>
        <dbReference type="Proteomes" id="UP000085678"/>
    </source>
</evidence>
<name>A0A1S3H8Q4_LINAN</name>
<evidence type="ECO:0000256" key="5">
    <source>
        <dbReference type="ARBA" id="ARBA00022692"/>
    </source>
</evidence>
<organism evidence="12 13">
    <name type="scientific">Lingula anatina</name>
    <name type="common">Brachiopod</name>
    <name type="synonym">Lingula unguis</name>
    <dbReference type="NCBI Taxonomy" id="7574"/>
    <lineage>
        <taxon>Eukaryota</taxon>
        <taxon>Metazoa</taxon>
        <taxon>Spiralia</taxon>
        <taxon>Lophotrochozoa</taxon>
        <taxon>Brachiopoda</taxon>
        <taxon>Linguliformea</taxon>
        <taxon>Lingulata</taxon>
        <taxon>Lingulida</taxon>
        <taxon>Linguloidea</taxon>
        <taxon>Lingulidae</taxon>
        <taxon>Lingula</taxon>
    </lineage>
</organism>
<dbReference type="GO" id="GO:0006493">
    <property type="term" value="P:protein O-linked glycosylation"/>
    <property type="evidence" value="ECO:0007669"/>
    <property type="project" value="TreeGrafter"/>
</dbReference>
<keyword evidence="6" id="KW-0735">Signal-anchor</keyword>
<evidence type="ECO:0000256" key="10">
    <source>
        <dbReference type="ARBA" id="ARBA00023180"/>
    </source>
</evidence>
<dbReference type="InterPro" id="IPR002659">
    <property type="entry name" value="Glyco_trans_31"/>
</dbReference>
<keyword evidence="5" id="KW-0812">Transmembrane</keyword>
<keyword evidence="10" id="KW-0325">Glycoprotein</keyword>
<evidence type="ECO:0000256" key="3">
    <source>
        <dbReference type="ARBA" id="ARBA00022676"/>
    </source>
</evidence>
<evidence type="ECO:0000256" key="2">
    <source>
        <dbReference type="ARBA" id="ARBA00008661"/>
    </source>
</evidence>
<evidence type="ECO:0000256" key="9">
    <source>
        <dbReference type="ARBA" id="ARBA00023136"/>
    </source>
</evidence>
<keyword evidence="12" id="KW-1185">Reference proteome</keyword>
<evidence type="ECO:0000256" key="8">
    <source>
        <dbReference type="ARBA" id="ARBA00023034"/>
    </source>
</evidence>
<dbReference type="OrthoDB" id="2139606at2759"/>